<dbReference type="Proteomes" id="UP001595075">
    <property type="component" value="Unassembled WGS sequence"/>
</dbReference>
<evidence type="ECO:0000313" key="2">
    <source>
        <dbReference type="Proteomes" id="UP001595075"/>
    </source>
</evidence>
<reference evidence="1 2" key="1">
    <citation type="journal article" date="2024" name="Commun. Biol.">
        <title>Comparative genomic analysis of thermophilic fungi reveals convergent evolutionary adaptations and gene losses.</title>
        <authorList>
            <person name="Steindorff A.S."/>
            <person name="Aguilar-Pontes M.V."/>
            <person name="Robinson A.J."/>
            <person name="Andreopoulos B."/>
            <person name="LaButti K."/>
            <person name="Kuo A."/>
            <person name="Mondo S."/>
            <person name="Riley R."/>
            <person name="Otillar R."/>
            <person name="Haridas S."/>
            <person name="Lipzen A."/>
            <person name="Grimwood J."/>
            <person name="Schmutz J."/>
            <person name="Clum A."/>
            <person name="Reid I.D."/>
            <person name="Moisan M.C."/>
            <person name="Butler G."/>
            <person name="Nguyen T.T.M."/>
            <person name="Dewar K."/>
            <person name="Conant G."/>
            <person name="Drula E."/>
            <person name="Henrissat B."/>
            <person name="Hansel C."/>
            <person name="Singer S."/>
            <person name="Hutchinson M.I."/>
            <person name="de Vries R.P."/>
            <person name="Natvig D.O."/>
            <person name="Powell A.J."/>
            <person name="Tsang A."/>
            <person name="Grigoriev I.V."/>
        </authorList>
    </citation>
    <scope>NUCLEOTIDE SEQUENCE [LARGE SCALE GENOMIC DNA]</scope>
    <source>
        <strain evidence="1 2">CBS 494.80</strain>
    </source>
</reference>
<sequence>MRISTSIPLACHYVPPISSSRSFPPACFQTSNYTIIVHMPRAPNCRPFHAVAMLSRSSRYKSDPEANPLGRLV</sequence>
<gene>
    <name evidence="1" type="ORF">VTL71DRAFT_11635</name>
</gene>
<keyword evidence="2" id="KW-1185">Reference proteome</keyword>
<organism evidence="1 2">
    <name type="scientific">Oculimacula yallundae</name>
    <dbReference type="NCBI Taxonomy" id="86028"/>
    <lineage>
        <taxon>Eukaryota</taxon>
        <taxon>Fungi</taxon>
        <taxon>Dikarya</taxon>
        <taxon>Ascomycota</taxon>
        <taxon>Pezizomycotina</taxon>
        <taxon>Leotiomycetes</taxon>
        <taxon>Helotiales</taxon>
        <taxon>Ploettnerulaceae</taxon>
        <taxon>Oculimacula</taxon>
    </lineage>
</organism>
<comment type="caution">
    <text evidence="1">The sequence shown here is derived from an EMBL/GenBank/DDBJ whole genome shotgun (WGS) entry which is preliminary data.</text>
</comment>
<dbReference type="EMBL" id="JAZHXI010000004">
    <property type="protein sequence ID" value="KAL2072292.1"/>
    <property type="molecule type" value="Genomic_DNA"/>
</dbReference>
<evidence type="ECO:0000313" key="1">
    <source>
        <dbReference type="EMBL" id="KAL2072292.1"/>
    </source>
</evidence>
<accession>A0ABR4CQM4</accession>
<name>A0ABR4CQM4_9HELO</name>
<protein>
    <submittedName>
        <fullName evidence="1">Uncharacterized protein</fullName>
    </submittedName>
</protein>
<proteinExistence type="predicted"/>